<dbReference type="Proteomes" id="UP000060277">
    <property type="component" value="Chromosome"/>
</dbReference>
<protein>
    <submittedName>
        <fullName evidence="1">Uncharacterized protein</fullName>
    </submittedName>
</protein>
<organism evidence="1 2">
    <name type="scientific">Pandoraea norimbergensis</name>
    <dbReference type="NCBI Taxonomy" id="93219"/>
    <lineage>
        <taxon>Bacteria</taxon>
        <taxon>Pseudomonadati</taxon>
        <taxon>Pseudomonadota</taxon>
        <taxon>Betaproteobacteria</taxon>
        <taxon>Burkholderiales</taxon>
        <taxon>Burkholderiaceae</taxon>
        <taxon>Pandoraea</taxon>
    </lineage>
</organism>
<keyword evidence="2" id="KW-1185">Reference proteome</keyword>
<gene>
    <name evidence="1" type="ORF">AT302_09715</name>
</gene>
<sequence length="265" mass="30447">MPVCINVLSPLTLTSERDFLDVVQTFCNFLPEICPEKWGWWEPLDRRFDGDDVTSLVPDGGNCQTVYWQRKRQPKAEGSFNVRWHSKSSKVEDTHSKIGFSFELGRVQQESLVAYLKNASIRTKADFSFVDVLTPGYRDFAVESESAPYGDRFMVVTHLLRHWLPDVFWGTVFGPPYVRLLGKDRLLTAPAFLVEELGPETIYVQLTERLEDAVEDSAKIQASRELFKRHLRSNAFFIRGQGYDRLQRGAIGDVFAVPRFELSED</sequence>
<proteinExistence type="predicted"/>
<evidence type="ECO:0000313" key="2">
    <source>
        <dbReference type="Proteomes" id="UP000060277"/>
    </source>
</evidence>
<accession>A0ABM5WHV6</accession>
<name>A0ABM5WHV6_9BURK</name>
<reference evidence="2" key="1">
    <citation type="submission" date="2015-12" db="EMBL/GenBank/DDBJ databases">
        <title>Complete genome sequence of Pandoraea norimbergensis DSM 11628.</title>
        <authorList>
            <person name="Ee R."/>
            <person name="Lim Y.-L."/>
            <person name="Yong D."/>
            <person name="Yin W.-F."/>
            <person name="Chan K.-G."/>
        </authorList>
    </citation>
    <scope>NUCLEOTIDE SEQUENCE [LARGE SCALE GENOMIC DNA]</scope>
    <source>
        <strain evidence="2">DSM 11628</strain>
    </source>
</reference>
<evidence type="ECO:0000313" key="1">
    <source>
        <dbReference type="EMBL" id="ALS59997.1"/>
    </source>
</evidence>
<dbReference type="EMBL" id="CP013480">
    <property type="protein sequence ID" value="ALS59997.1"/>
    <property type="molecule type" value="Genomic_DNA"/>
</dbReference>